<evidence type="ECO:0000256" key="3">
    <source>
        <dbReference type="ARBA" id="ARBA00022692"/>
    </source>
</evidence>
<keyword evidence="3 8" id="KW-0812">Transmembrane</keyword>
<feature type="domain" description="TRPM-like" evidence="11">
    <location>
        <begin position="433"/>
        <end position="672"/>
    </location>
</feature>
<keyword evidence="4 8" id="KW-1133">Transmembrane helix</keyword>
<evidence type="ECO:0000256" key="7">
    <source>
        <dbReference type="ARBA" id="ARBA00023303"/>
    </source>
</evidence>
<dbReference type="PANTHER" id="PTHR13800:SF12">
    <property type="entry name" value="TRANSIENT RECEPTOR POTENTIAL CATION CHANNEL SUBFAMILY M MEMBER-LIKE 2"/>
    <property type="match status" value="1"/>
</dbReference>
<dbReference type="STRING" id="10195.A0A3M7QEJ6"/>
<accession>A0A3M7QEJ6</accession>
<feature type="domain" description="Ion transport" evidence="9">
    <location>
        <begin position="794"/>
        <end position="1052"/>
    </location>
</feature>
<feature type="transmembrane region" description="Helical" evidence="8">
    <location>
        <begin position="1017"/>
        <end position="1041"/>
    </location>
</feature>
<dbReference type="Pfam" id="PF00520">
    <property type="entry name" value="Ion_trans"/>
    <property type="match status" value="1"/>
</dbReference>
<feature type="transmembrane region" description="Helical" evidence="8">
    <location>
        <begin position="869"/>
        <end position="889"/>
    </location>
</feature>
<evidence type="ECO:0000256" key="5">
    <source>
        <dbReference type="ARBA" id="ARBA00023065"/>
    </source>
</evidence>
<keyword evidence="6 8" id="KW-0472">Membrane</keyword>
<reference evidence="12 13" key="1">
    <citation type="journal article" date="2018" name="Sci. Rep.">
        <title>Genomic signatures of local adaptation to the degree of environmental predictability in rotifers.</title>
        <authorList>
            <person name="Franch-Gras L."/>
            <person name="Hahn C."/>
            <person name="Garcia-Roger E.M."/>
            <person name="Carmona M.J."/>
            <person name="Serra M."/>
            <person name="Gomez A."/>
        </authorList>
    </citation>
    <scope>NUCLEOTIDE SEQUENCE [LARGE SCALE GENOMIC DNA]</scope>
    <source>
        <strain evidence="12">HYR1</strain>
    </source>
</reference>
<feature type="domain" description="TRPM SLOG" evidence="10">
    <location>
        <begin position="86"/>
        <end position="314"/>
    </location>
</feature>
<proteinExistence type="predicted"/>
<keyword evidence="7" id="KW-0407">Ion channel</keyword>
<dbReference type="InterPro" id="IPR005821">
    <property type="entry name" value="Ion_trans_dom"/>
</dbReference>
<dbReference type="Pfam" id="PF18139">
    <property type="entry name" value="LSDAT_euk"/>
    <property type="match status" value="1"/>
</dbReference>
<organism evidence="12 13">
    <name type="scientific">Brachionus plicatilis</name>
    <name type="common">Marine rotifer</name>
    <name type="synonym">Brachionus muelleri</name>
    <dbReference type="NCBI Taxonomy" id="10195"/>
    <lineage>
        <taxon>Eukaryota</taxon>
        <taxon>Metazoa</taxon>
        <taxon>Spiralia</taxon>
        <taxon>Gnathifera</taxon>
        <taxon>Rotifera</taxon>
        <taxon>Eurotatoria</taxon>
        <taxon>Monogononta</taxon>
        <taxon>Pseudotrocha</taxon>
        <taxon>Ploima</taxon>
        <taxon>Brachionidae</taxon>
        <taxon>Brachionus</taxon>
    </lineage>
</organism>
<dbReference type="InterPro" id="IPR057366">
    <property type="entry name" value="TRPM-like"/>
</dbReference>
<comment type="subcellular location">
    <subcellularLocation>
        <location evidence="1">Membrane</location>
        <topology evidence="1">Multi-pass membrane protein</topology>
    </subcellularLocation>
</comment>
<keyword evidence="2" id="KW-0813">Transport</keyword>
<feature type="transmembrane region" description="Helical" evidence="8">
    <location>
        <begin position="825"/>
        <end position="849"/>
    </location>
</feature>
<dbReference type="Proteomes" id="UP000276133">
    <property type="component" value="Unassembled WGS sequence"/>
</dbReference>
<dbReference type="GO" id="GO:0099604">
    <property type="term" value="F:ligand-gated calcium channel activity"/>
    <property type="evidence" value="ECO:0007669"/>
    <property type="project" value="TreeGrafter"/>
</dbReference>
<evidence type="ECO:0000313" key="12">
    <source>
        <dbReference type="EMBL" id="RNA09709.1"/>
    </source>
</evidence>
<feature type="transmembrane region" description="Helical" evidence="8">
    <location>
        <begin position="938"/>
        <end position="961"/>
    </location>
</feature>
<dbReference type="InterPro" id="IPR050927">
    <property type="entry name" value="TRPM"/>
</dbReference>
<evidence type="ECO:0000256" key="6">
    <source>
        <dbReference type="ARBA" id="ARBA00023136"/>
    </source>
</evidence>
<evidence type="ECO:0000313" key="13">
    <source>
        <dbReference type="Proteomes" id="UP000276133"/>
    </source>
</evidence>
<feature type="transmembrane region" description="Helical" evidence="8">
    <location>
        <begin position="1072"/>
        <end position="1091"/>
    </location>
</feature>
<evidence type="ECO:0000259" key="9">
    <source>
        <dbReference type="Pfam" id="PF00520"/>
    </source>
</evidence>
<dbReference type="Pfam" id="PF25508">
    <property type="entry name" value="TRPM2"/>
    <property type="match status" value="1"/>
</dbReference>
<dbReference type="OrthoDB" id="310870at2759"/>
<gene>
    <name evidence="12" type="ORF">BpHYR1_044421</name>
</gene>
<evidence type="ECO:0000256" key="8">
    <source>
        <dbReference type="SAM" id="Phobius"/>
    </source>
</evidence>
<keyword evidence="12" id="KW-0675">Receptor</keyword>
<name>A0A3M7QEJ6_BRAPC</name>
<dbReference type="PANTHER" id="PTHR13800">
    <property type="entry name" value="TRANSIENT RECEPTOR POTENTIAL CATION CHANNEL, SUBFAMILY M, MEMBER 6"/>
    <property type="match status" value="1"/>
</dbReference>
<sequence length="1208" mass="140371">MSHNSSSSLELQKRRCKFIVPKENDLCWCLNSITEHDRTIVEEFMARKDRNDPDLGSKWDKELCTEDFGPTDAFGKIIFSETDKLANYVRLSYRTEVNKLIDLLFKSEYWNIKEPELIISVTGAAEKISLDQKLKDAFSNGLVKAAVTTNALVTTGGTNGGCMKLVGEAFRLNAFSIDQSNKVNLLGIADWCPVYNKSALINTDSKSSFVEYNSVKSNRKVGKKSVLEPNHSHFILVDDAYNYFGADIELRARLEGELGKKAKIVVLAIGGGPNSAKSICEAINEGTPCVILESSGGMECGFAYAINRIKSVPTKDDQIELLKSEDFWNEVRRQLIRGYSNTKDPDSRADKTLKWIKESLKIENLHLFTVCRSRNGRAELDVAILEALLYAGKDKEKDFETQLKLALSWNRIDIARNYLFIGQNIDRVCSSDHFISAVIDNKHQFVELFLDNGFCLKSFLTKRQLLLLYNKAIKKNKSSYLYKTIDKMIDKKRVKSIENTLITFEMIGKVITKLVDHVYKHKFKCYPYKRITEERLKQYLEEVNAKLILDDEKEFNLDEEFDNPDHEMFIFNVLLSQFEMSLIFLRRGNNPICSALIAGKITKNYDIEFCDDFDDFEDQAQDYITLACDILKKYYEKDEFKSQLTLIRRVNDFGGITCLKVATLSRNLDFISMQSFQNLIKRIWYYKILPDANKFLLSLCLANPFIAKCVIEYRVKPIESQEKKSDDVKTKTGAHEEKNYDTESLIKKKDEDEIKRIDKELTNEFFDRGIEGDYYYFEFLYHFLNTPFTKFIYHQIWYLFFLILFSYVIVCDFHKINQSNEKTSLGLAISIPEIILIIWVFTFILEEIYKFLINDMKKYFIKKIFGGDFWQKINTSAILLYLVAFILRFIDNDQCYKAARIILALDILLWFLKFLKAYTLLRQLGPKFYVIVEMLTQLAYFMLIVLVFMFAFGISSTALMFENSELNINLVKNVFLPGYFMIGGEYYTLEEIMSAASGTCTDTEVYEKCPDEIGASVALALYIIYLIFLNILLVNLLIAIFDNAYDTVEQKANEIWKFQLYELVNEYYNKPFLPAPFIIFNIFVSLVKFTFKMVAKLLSKNKTELAGFKFLLKNRLFRSWAKKWNHSLVYELDELEEKEISGLEEKLAEELISMREKKKRENFEDRVEQNFEKLDLLTSKFEDFVDKGNILLNQSVQSIDAKLEKMLK</sequence>
<feature type="transmembrane region" description="Helical" evidence="8">
    <location>
        <begin position="901"/>
        <end position="918"/>
    </location>
</feature>
<dbReference type="GO" id="GO:0005886">
    <property type="term" value="C:plasma membrane"/>
    <property type="evidence" value="ECO:0007669"/>
    <property type="project" value="TreeGrafter"/>
</dbReference>
<dbReference type="InterPro" id="IPR041491">
    <property type="entry name" value="TRPM_SLOG"/>
</dbReference>
<evidence type="ECO:0000256" key="2">
    <source>
        <dbReference type="ARBA" id="ARBA00022448"/>
    </source>
</evidence>
<evidence type="ECO:0000259" key="10">
    <source>
        <dbReference type="Pfam" id="PF18139"/>
    </source>
</evidence>
<feature type="transmembrane region" description="Helical" evidence="8">
    <location>
        <begin position="796"/>
        <end position="813"/>
    </location>
</feature>
<dbReference type="EMBL" id="REGN01006385">
    <property type="protein sequence ID" value="RNA09709.1"/>
    <property type="molecule type" value="Genomic_DNA"/>
</dbReference>
<keyword evidence="13" id="KW-1185">Reference proteome</keyword>
<protein>
    <submittedName>
        <fullName evidence="12">Transient receptor potential cation channel subfamily M member 3 isoform X26</fullName>
    </submittedName>
</protein>
<evidence type="ECO:0000259" key="11">
    <source>
        <dbReference type="Pfam" id="PF25508"/>
    </source>
</evidence>
<evidence type="ECO:0000256" key="4">
    <source>
        <dbReference type="ARBA" id="ARBA00022989"/>
    </source>
</evidence>
<comment type="caution">
    <text evidence="12">The sequence shown here is derived from an EMBL/GenBank/DDBJ whole genome shotgun (WGS) entry which is preliminary data.</text>
</comment>
<dbReference type="AlphaFoldDB" id="A0A3M7QEJ6"/>
<evidence type="ECO:0000256" key="1">
    <source>
        <dbReference type="ARBA" id="ARBA00004141"/>
    </source>
</evidence>
<keyword evidence="5" id="KW-0406">Ion transport</keyword>